<dbReference type="Proteomes" id="UP000604825">
    <property type="component" value="Unassembled WGS sequence"/>
</dbReference>
<dbReference type="EMBL" id="CAJGYO010000004">
    <property type="protein sequence ID" value="CAD6223965.1"/>
    <property type="molecule type" value="Genomic_DNA"/>
</dbReference>
<accession>A0A811NHC4</accession>
<comment type="caution">
    <text evidence="1">The sequence shown here is derived from an EMBL/GenBank/DDBJ whole genome shotgun (WGS) entry which is preliminary data.</text>
</comment>
<dbReference type="AlphaFoldDB" id="A0A811NHC4"/>
<evidence type="ECO:0000313" key="1">
    <source>
        <dbReference type="EMBL" id="CAD6223965.1"/>
    </source>
</evidence>
<evidence type="ECO:0000313" key="2">
    <source>
        <dbReference type="Proteomes" id="UP000604825"/>
    </source>
</evidence>
<keyword evidence="2" id="KW-1185">Reference proteome</keyword>
<protein>
    <recommendedName>
        <fullName evidence="3">Retrotransposon gag domain-containing protein</fullName>
    </recommendedName>
</protein>
<proteinExistence type="predicted"/>
<organism evidence="1 2">
    <name type="scientific">Miscanthus lutarioriparius</name>
    <dbReference type="NCBI Taxonomy" id="422564"/>
    <lineage>
        <taxon>Eukaryota</taxon>
        <taxon>Viridiplantae</taxon>
        <taxon>Streptophyta</taxon>
        <taxon>Embryophyta</taxon>
        <taxon>Tracheophyta</taxon>
        <taxon>Spermatophyta</taxon>
        <taxon>Magnoliopsida</taxon>
        <taxon>Liliopsida</taxon>
        <taxon>Poales</taxon>
        <taxon>Poaceae</taxon>
        <taxon>PACMAD clade</taxon>
        <taxon>Panicoideae</taxon>
        <taxon>Andropogonodae</taxon>
        <taxon>Andropogoneae</taxon>
        <taxon>Saccharinae</taxon>
        <taxon>Miscanthus</taxon>
    </lineage>
</organism>
<dbReference type="PANTHER" id="PTHR33325">
    <property type="entry name" value="ZINC FINGER, CCHC-TYPE-RELATED"/>
    <property type="match status" value="1"/>
</dbReference>
<evidence type="ECO:0008006" key="3">
    <source>
        <dbReference type="Google" id="ProtNLM"/>
    </source>
</evidence>
<gene>
    <name evidence="1" type="ORF">NCGR_LOCUS16346</name>
</gene>
<reference evidence="1" key="1">
    <citation type="submission" date="2020-10" db="EMBL/GenBank/DDBJ databases">
        <authorList>
            <person name="Han B."/>
            <person name="Lu T."/>
            <person name="Zhao Q."/>
            <person name="Huang X."/>
            <person name="Zhao Y."/>
        </authorList>
    </citation>
    <scope>NUCLEOTIDE SEQUENCE</scope>
</reference>
<name>A0A811NHC4_9POAL</name>
<sequence>MSDIIKRQVPVLALNGKDYQIWVLDCELHLQGMQLSHTITARSNDAVAPPSHEQAQAAIFLRHHIHNDLKQEYLEVKDPLTLWTALQKRFGKQKTVIHPQARRSWAQLQFLNFKSVEAYNTALHCIVGQLRFCGQRVTEYEMIEKTLETFHPSNMVLQ</sequence>
<dbReference type="PANTHER" id="PTHR33325:SF11">
    <property type="entry name" value="COLD SHOCK DOMAIN-CONTAINING PROTEIN 4-LIKE"/>
    <property type="match status" value="1"/>
</dbReference>
<dbReference type="OrthoDB" id="659512at2759"/>